<dbReference type="InterPro" id="IPR034904">
    <property type="entry name" value="FSCA_dom_sf"/>
</dbReference>
<evidence type="ECO:0000256" key="4">
    <source>
        <dbReference type="ARBA" id="ARBA00023014"/>
    </source>
</evidence>
<evidence type="ECO:0000313" key="8">
    <source>
        <dbReference type="Proteomes" id="UP001190465"/>
    </source>
</evidence>
<dbReference type="Gene3D" id="2.102.10.10">
    <property type="entry name" value="Rieske [2Fe-2S] iron-sulphur domain"/>
    <property type="match status" value="1"/>
</dbReference>
<keyword evidence="4" id="KW-0411">Iron-sulfur</keyword>
<dbReference type="RefSeq" id="WP_308478744.1">
    <property type="nucleotide sequence ID" value="NZ_OY726397.1"/>
</dbReference>
<dbReference type="InterPro" id="IPR001075">
    <property type="entry name" value="NIF_FeS_clus_asmbl_NifU_C"/>
</dbReference>
<evidence type="ECO:0000256" key="2">
    <source>
        <dbReference type="ARBA" id="ARBA00022723"/>
    </source>
</evidence>
<dbReference type="PROSITE" id="PS51296">
    <property type="entry name" value="RIESKE"/>
    <property type="match status" value="1"/>
</dbReference>
<dbReference type="PANTHER" id="PTHR11178">
    <property type="entry name" value="IRON-SULFUR CLUSTER SCAFFOLD PROTEIN NFU-RELATED"/>
    <property type="match status" value="1"/>
</dbReference>
<sequence>MAGRASSPGDDSQWRAAGDRIQALLDAAGAGPGGPRARERAEQLVGEVVDLYGEALQRIAALTAAADLDRLAGDDLVASLLLVHGLHPHELRRRVSDALDRVRPYLGSHGGDVHLLEVTSGPEGATVRLRFAGSCKTCPSSAVTLELAVEDAIRAAAPEVTAVEAVAAAEVAAAPAAPVIPADSLLDRVRAHPSRTAWHRVPDIAELAPGEVGGFDVDGTAVLACRIGDNLYAYRDRCPSCDDSLAGAVLHRILGSPDPALRCPRCRRHYDVVHAGAGLDGEALRLEPLPLLVRDGVLALAVDTEPTEVPA</sequence>
<evidence type="ECO:0000256" key="5">
    <source>
        <dbReference type="ARBA" id="ARBA00049958"/>
    </source>
</evidence>
<dbReference type="InterPro" id="IPR017941">
    <property type="entry name" value="Rieske_2Fe-2S"/>
</dbReference>
<comment type="function">
    <text evidence="5">May be involved in the formation or repair of [Fe-S] clusters present in iron-sulfur proteins.</text>
</comment>
<feature type="domain" description="Rieske" evidence="6">
    <location>
        <begin position="199"/>
        <end position="300"/>
    </location>
</feature>
<keyword evidence="1" id="KW-0001">2Fe-2S</keyword>
<dbReference type="SUPFAM" id="SSF50022">
    <property type="entry name" value="ISP domain"/>
    <property type="match status" value="1"/>
</dbReference>
<accession>A0ABM9LYM8</accession>
<protein>
    <submittedName>
        <fullName evidence="7">NifU family protein</fullName>
    </submittedName>
</protein>
<keyword evidence="2" id="KW-0479">Metal-binding</keyword>
<proteinExistence type="predicted"/>
<dbReference type="Proteomes" id="UP001190465">
    <property type="component" value="Chromosome"/>
</dbReference>
<evidence type="ECO:0000256" key="3">
    <source>
        <dbReference type="ARBA" id="ARBA00023004"/>
    </source>
</evidence>
<gene>
    <name evidence="7" type="ORF">MU0053_003352</name>
</gene>
<dbReference type="Gene3D" id="3.30.300.130">
    <property type="entry name" value="Fe-S cluster assembly (FSCA)"/>
    <property type="match status" value="1"/>
</dbReference>
<reference evidence="7 8" key="1">
    <citation type="submission" date="2023-08" db="EMBL/GenBank/DDBJ databases">
        <authorList>
            <person name="Folkvardsen B D."/>
            <person name="Norman A."/>
        </authorList>
    </citation>
    <scope>NUCLEOTIDE SEQUENCE [LARGE SCALE GENOMIC DNA]</scope>
    <source>
        <strain evidence="7 8">Mu0053</strain>
    </source>
</reference>
<dbReference type="SUPFAM" id="SSF117916">
    <property type="entry name" value="Fe-S cluster assembly (FSCA) domain-like"/>
    <property type="match status" value="1"/>
</dbReference>
<keyword evidence="8" id="KW-1185">Reference proteome</keyword>
<dbReference type="InterPro" id="IPR036922">
    <property type="entry name" value="Rieske_2Fe-2S_sf"/>
</dbReference>
<evidence type="ECO:0000256" key="1">
    <source>
        <dbReference type="ARBA" id="ARBA00022714"/>
    </source>
</evidence>
<dbReference type="EMBL" id="OY726397">
    <property type="protein sequence ID" value="CAJ1506966.1"/>
    <property type="molecule type" value="Genomic_DNA"/>
</dbReference>
<evidence type="ECO:0000259" key="6">
    <source>
        <dbReference type="PROSITE" id="PS51296"/>
    </source>
</evidence>
<name>A0ABM9LYM8_9MYCO</name>
<dbReference type="Pfam" id="PF01106">
    <property type="entry name" value="NifU"/>
    <property type="match status" value="1"/>
</dbReference>
<keyword evidence="3" id="KW-0408">Iron</keyword>
<evidence type="ECO:0000313" key="7">
    <source>
        <dbReference type="EMBL" id="CAJ1506966.1"/>
    </source>
</evidence>
<organism evidence="7 8">
    <name type="scientific">[Mycobacterium] burgundiense</name>
    <dbReference type="NCBI Taxonomy" id="3064286"/>
    <lineage>
        <taxon>Bacteria</taxon>
        <taxon>Bacillati</taxon>
        <taxon>Actinomycetota</taxon>
        <taxon>Actinomycetes</taxon>
        <taxon>Mycobacteriales</taxon>
        <taxon>Mycobacteriaceae</taxon>
        <taxon>Mycolicibacterium</taxon>
    </lineage>
</organism>